<dbReference type="EMBL" id="JAEIOS010000012">
    <property type="protein sequence ID" value="MBI8989636.1"/>
    <property type="molecule type" value="Genomic_DNA"/>
</dbReference>
<keyword evidence="4" id="KW-1185">Reference proteome</keyword>
<dbReference type="PANTHER" id="PTHR39430:SF1">
    <property type="entry name" value="PROTEASE"/>
    <property type="match status" value="1"/>
</dbReference>
<dbReference type="AlphaFoldDB" id="A0A934I3V3"/>
<evidence type="ECO:0000313" key="3">
    <source>
        <dbReference type="EMBL" id="MBI8989636.1"/>
    </source>
</evidence>
<reference evidence="3" key="1">
    <citation type="submission" date="2020-12" db="EMBL/GenBank/DDBJ databases">
        <title>Genome public.</title>
        <authorList>
            <person name="Sun Q."/>
        </authorList>
    </citation>
    <scope>NUCLEOTIDE SEQUENCE</scope>
    <source>
        <strain evidence="3">CCM 8863</strain>
    </source>
</reference>
<feature type="transmembrane region" description="Helical" evidence="1">
    <location>
        <begin position="242"/>
        <end position="261"/>
    </location>
</feature>
<gene>
    <name evidence="3" type="ORF">JDV75_07645</name>
</gene>
<feature type="transmembrane region" description="Helical" evidence="1">
    <location>
        <begin position="124"/>
        <end position="148"/>
    </location>
</feature>
<feature type="transmembrane region" description="Helical" evidence="1">
    <location>
        <begin position="83"/>
        <end position="103"/>
    </location>
</feature>
<evidence type="ECO:0000313" key="4">
    <source>
        <dbReference type="Proteomes" id="UP000645966"/>
    </source>
</evidence>
<feature type="transmembrane region" description="Helical" evidence="1">
    <location>
        <begin position="281"/>
        <end position="307"/>
    </location>
</feature>
<dbReference type="Proteomes" id="UP000645966">
    <property type="component" value="Unassembled WGS sequence"/>
</dbReference>
<keyword evidence="3" id="KW-0645">Protease</keyword>
<feature type="domain" description="CAAX prenyl protease 2/Lysostaphin resistance protein A-like" evidence="2">
    <location>
        <begin position="159"/>
        <end position="253"/>
    </location>
</feature>
<dbReference type="GO" id="GO:0008237">
    <property type="term" value="F:metallopeptidase activity"/>
    <property type="evidence" value="ECO:0007669"/>
    <property type="project" value="UniProtKB-KW"/>
</dbReference>
<proteinExistence type="predicted"/>
<feature type="transmembrane region" description="Helical" evidence="1">
    <location>
        <begin position="192"/>
        <end position="210"/>
    </location>
</feature>
<keyword evidence="1" id="KW-0472">Membrane</keyword>
<dbReference type="RefSeq" id="WP_198738665.1">
    <property type="nucleotide sequence ID" value="NZ_JAEIOS010000012.1"/>
</dbReference>
<accession>A0A934I3V3</accession>
<dbReference type="GO" id="GO:0080120">
    <property type="term" value="P:CAAX-box protein maturation"/>
    <property type="evidence" value="ECO:0007669"/>
    <property type="project" value="UniProtKB-ARBA"/>
</dbReference>
<keyword evidence="3" id="KW-0378">Hydrolase</keyword>
<feature type="transmembrane region" description="Helical" evidence="1">
    <location>
        <begin position="216"/>
        <end position="235"/>
    </location>
</feature>
<name>A0A934I3V3_9CORY</name>
<feature type="transmembrane region" description="Helical" evidence="1">
    <location>
        <begin position="42"/>
        <end position="63"/>
    </location>
</feature>
<dbReference type="Pfam" id="PF02517">
    <property type="entry name" value="Rce1-like"/>
    <property type="match status" value="1"/>
</dbReference>
<evidence type="ECO:0000259" key="2">
    <source>
        <dbReference type="Pfam" id="PF02517"/>
    </source>
</evidence>
<dbReference type="PANTHER" id="PTHR39430">
    <property type="entry name" value="MEMBRANE-ASSOCIATED PROTEASE-RELATED"/>
    <property type="match status" value="1"/>
</dbReference>
<evidence type="ECO:0000256" key="1">
    <source>
        <dbReference type="SAM" id="Phobius"/>
    </source>
</evidence>
<organism evidence="3 4">
    <name type="scientific">Corynebacterium meridianum</name>
    <dbReference type="NCBI Taxonomy" id="2765363"/>
    <lineage>
        <taxon>Bacteria</taxon>
        <taxon>Bacillati</taxon>
        <taxon>Actinomycetota</taxon>
        <taxon>Actinomycetes</taxon>
        <taxon>Mycobacteriales</taxon>
        <taxon>Corynebacteriaceae</taxon>
        <taxon>Corynebacterium</taxon>
    </lineage>
</organism>
<keyword evidence="3" id="KW-0482">Metalloprotease</keyword>
<protein>
    <submittedName>
        <fullName evidence="3">CPBP family intramembrane metalloprotease</fullName>
    </submittedName>
</protein>
<comment type="caution">
    <text evidence="3">The sequence shown here is derived from an EMBL/GenBank/DDBJ whole genome shotgun (WGS) entry which is preliminary data.</text>
</comment>
<dbReference type="GO" id="GO:0004175">
    <property type="term" value="F:endopeptidase activity"/>
    <property type="evidence" value="ECO:0007669"/>
    <property type="project" value="UniProtKB-ARBA"/>
</dbReference>
<keyword evidence="1" id="KW-0812">Transmembrane</keyword>
<dbReference type="InterPro" id="IPR003675">
    <property type="entry name" value="Rce1/LyrA-like_dom"/>
</dbReference>
<feature type="transmembrane region" description="Helical" evidence="1">
    <location>
        <begin position="160"/>
        <end position="180"/>
    </location>
</feature>
<sequence>MSPVKDSRAPRSGRHAAASSTDAVIPVSNFEDRVLPWVRRNILICVLVPTVVAFFLLTVNDFMSQFFSELVGLLPLPALSSPITFGSTLGRVLAATLFVVLIVKVFRLKLADLGMVRESRLRAWLVGVGLGFAGVTVILLINMVVGAVQISSVFDAGTLWILPLAAVFFAFQGFVEELLFRFYLIPAYAAKLTVAGAIGLSSLLFAYIHINNPNLTVFGMVNLVLYGVVFGVMYWRTGNAWFVAGWHSGWNFVLAMIYGSHVSGNVLPGSLLSSTPSGSELLNGGAFGLEGSVLSTLLGIAIIVWCIKTNPESNLGLFTRPSKPTRALA</sequence>
<keyword evidence="1" id="KW-1133">Transmembrane helix</keyword>